<keyword evidence="2" id="KW-0812">Transmembrane</keyword>
<proteinExistence type="predicted"/>
<reference evidence="3" key="1">
    <citation type="submission" date="2023-06" db="EMBL/GenBank/DDBJ databases">
        <title>Survivors Of The Sea: Transcriptome response of Skeletonema marinoi to long-term dormancy.</title>
        <authorList>
            <person name="Pinder M.I.M."/>
            <person name="Kourtchenko O."/>
            <person name="Robertson E.K."/>
            <person name="Larsson T."/>
            <person name="Maumus F."/>
            <person name="Osuna-Cruz C.M."/>
            <person name="Vancaester E."/>
            <person name="Stenow R."/>
            <person name="Vandepoele K."/>
            <person name="Ploug H."/>
            <person name="Bruchert V."/>
            <person name="Godhe A."/>
            <person name="Topel M."/>
        </authorList>
    </citation>
    <scope>NUCLEOTIDE SEQUENCE</scope>
    <source>
        <strain evidence="3">R05AC</strain>
    </source>
</reference>
<keyword evidence="4" id="KW-1185">Reference proteome</keyword>
<organism evidence="3 4">
    <name type="scientific">Skeletonema marinoi</name>
    <dbReference type="NCBI Taxonomy" id="267567"/>
    <lineage>
        <taxon>Eukaryota</taxon>
        <taxon>Sar</taxon>
        <taxon>Stramenopiles</taxon>
        <taxon>Ochrophyta</taxon>
        <taxon>Bacillariophyta</taxon>
        <taxon>Coscinodiscophyceae</taxon>
        <taxon>Thalassiosirophycidae</taxon>
        <taxon>Thalassiosirales</taxon>
        <taxon>Skeletonemataceae</taxon>
        <taxon>Skeletonema</taxon>
        <taxon>Skeletonema marinoi-dohrnii complex</taxon>
    </lineage>
</organism>
<comment type="caution">
    <text evidence="3">The sequence shown here is derived from an EMBL/GenBank/DDBJ whole genome shotgun (WGS) entry which is preliminary data.</text>
</comment>
<name>A0AAD8YNB3_9STRA</name>
<evidence type="ECO:0000313" key="3">
    <source>
        <dbReference type="EMBL" id="KAK1748609.1"/>
    </source>
</evidence>
<dbReference type="AlphaFoldDB" id="A0AAD8YNB3"/>
<evidence type="ECO:0000256" key="2">
    <source>
        <dbReference type="SAM" id="Phobius"/>
    </source>
</evidence>
<dbReference type="EMBL" id="JATAAI010000001">
    <property type="protein sequence ID" value="KAK1748609.1"/>
    <property type="molecule type" value="Genomic_DNA"/>
</dbReference>
<feature type="transmembrane region" description="Helical" evidence="2">
    <location>
        <begin position="381"/>
        <end position="401"/>
    </location>
</feature>
<feature type="compositionally biased region" description="Polar residues" evidence="1">
    <location>
        <begin position="36"/>
        <end position="53"/>
    </location>
</feature>
<gene>
    <name evidence="3" type="ORF">QTG54_000548</name>
</gene>
<evidence type="ECO:0000313" key="4">
    <source>
        <dbReference type="Proteomes" id="UP001224775"/>
    </source>
</evidence>
<evidence type="ECO:0000256" key="1">
    <source>
        <dbReference type="SAM" id="MobiDB-lite"/>
    </source>
</evidence>
<dbReference type="Proteomes" id="UP001224775">
    <property type="component" value="Unassembled WGS sequence"/>
</dbReference>
<protein>
    <submittedName>
        <fullName evidence="3">Uncharacterized protein</fullName>
    </submittedName>
</protein>
<keyword evidence="2" id="KW-0472">Membrane</keyword>
<sequence>MSVTDVYDLTEITQVLQEYGTDDEETLARTLDRSTTHNNNDTPSRASSGGGTILSSAQTVQTNNVDVAENEDGPSSAGSTAPLSINPSMIDSELSTLLSSLSNSHASYDSVSSMSSQSTPRHSPDSFASIGRFLSADNDCDGISVLSLMTTTEEKGEAALDGEKWWEQVEDWDSFTADANNILKMLILEEMTKKSADIAPNNSSSVQNHPGFFGVWQWFQGLYEIITNAKRAGSNHEKIDSERAKYVSSLIKQIVAIKQELDDLPSEPPSLPEDLTLDDVPDHIRQRLLEHHARVNEWRNETMQPRERLEAKYAACQEKLLACIIDTEEELFWEKGAKQQNDNNKWSSLNDDGYVEVASKNSPSWDDAETKCQGKSALSQYATVIAGAISVGLAVVVSTVLSKRRGC</sequence>
<accession>A0AAD8YNB3</accession>
<feature type="region of interest" description="Disordered" evidence="1">
    <location>
        <begin position="31"/>
        <end position="53"/>
    </location>
</feature>
<keyword evidence="2" id="KW-1133">Transmembrane helix</keyword>